<dbReference type="InterPro" id="IPR003812">
    <property type="entry name" value="Fido"/>
</dbReference>
<accession>A0AAE3JAT4</accession>
<organism evidence="2 3">
    <name type="scientific">Hominilimicola fabiformis</name>
    <dbReference type="NCBI Taxonomy" id="2885356"/>
    <lineage>
        <taxon>Bacteria</taxon>
        <taxon>Bacillati</taxon>
        <taxon>Bacillota</taxon>
        <taxon>Clostridia</taxon>
        <taxon>Eubacteriales</taxon>
        <taxon>Oscillospiraceae</taxon>
        <taxon>Hominilimicola</taxon>
    </lineage>
</organism>
<dbReference type="InterPro" id="IPR036597">
    <property type="entry name" value="Fido-like_dom_sf"/>
</dbReference>
<evidence type="ECO:0000259" key="1">
    <source>
        <dbReference type="PROSITE" id="PS51459"/>
    </source>
</evidence>
<sequence>MKILTKEQILLLHSQLVKEFGGSLDIRDDSLLESAINTPFQTYGGEELYPTLLDKASRLCFGLVKNHPFVDGNKRIGTHAMLVFLAINGIDLKYTDTELIELILSVASGTQSDSDILQWLQQHII</sequence>
<dbReference type="InterPro" id="IPR006440">
    <property type="entry name" value="Doc"/>
</dbReference>
<evidence type="ECO:0000313" key="3">
    <source>
        <dbReference type="Proteomes" id="UP001198242"/>
    </source>
</evidence>
<dbReference type="Pfam" id="PF02661">
    <property type="entry name" value="Fic"/>
    <property type="match status" value="1"/>
</dbReference>
<gene>
    <name evidence="2" type="ORF">LKE05_13315</name>
</gene>
<keyword evidence="3" id="KW-1185">Reference proteome</keyword>
<feature type="domain" description="Fido" evidence="1">
    <location>
        <begin position="4"/>
        <end position="122"/>
    </location>
</feature>
<dbReference type="SUPFAM" id="SSF140931">
    <property type="entry name" value="Fic-like"/>
    <property type="match status" value="1"/>
</dbReference>
<dbReference type="GO" id="GO:0016301">
    <property type="term" value="F:kinase activity"/>
    <property type="evidence" value="ECO:0007669"/>
    <property type="project" value="InterPro"/>
</dbReference>
<proteinExistence type="predicted"/>
<dbReference type="Gene3D" id="1.20.120.1870">
    <property type="entry name" value="Fic/DOC protein, Fido domain"/>
    <property type="match status" value="1"/>
</dbReference>
<dbReference type="EMBL" id="JAJEQM010000025">
    <property type="protein sequence ID" value="MCC2211761.1"/>
    <property type="molecule type" value="Genomic_DNA"/>
</dbReference>
<dbReference type="PIRSF" id="PIRSF018297">
    <property type="entry name" value="Doc"/>
    <property type="match status" value="1"/>
</dbReference>
<dbReference type="RefSeq" id="WP_022230300.1">
    <property type="nucleotide sequence ID" value="NZ_JAJEQM010000025.1"/>
</dbReference>
<dbReference type="AlphaFoldDB" id="A0AAE3JAT4"/>
<comment type="caution">
    <text evidence="2">The sequence shown here is derived from an EMBL/GenBank/DDBJ whole genome shotgun (WGS) entry which is preliminary data.</text>
</comment>
<dbReference type="PANTHER" id="PTHR39426:SF1">
    <property type="entry name" value="HOMOLOGY TO DEATH-ON-CURING PROTEIN OF PHAGE P1"/>
    <property type="match status" value="1"/>
</dbReference>
<dbReference type="Proteomes" id="UP001198242">
    <property type="component" value="Unassembled WGS sequence"/>
</dbReference>
<name>A0AAE3JAT4_9FIRM</name>
<dbReference type="PROSITE" id="PS51459">
    <property type="entry name" value="FIDO"/>
    <property type="match status" value="1"/>
</dbReference>
<reference evidence="2 3" key="1">
    <citation type="submission" date="2021-10" db="EMBL/GenBank/DDBJ databases">
        <title>Anaerobic single-cell dispensing facilitates the cultivation of human gut bacteria.</title>
        <authorList>
            <person name="Afrizal A."/>
        </authorList>
    </citation>
    <scope>NUCLEOTIDE SEQUENCE [LARGE SCALE GENOMIC DNA]</scope>
    <source>
        <strain evidence="2 3">CLA-AA-H232</strain>
    </source>
</reference>
<protein>
    <submittedName>
        <fullName evidence="2">Type II toxin-antitoxin system death-on-curing family toxin</fullName>
    </submittedName>
</protein>
<evidence type="ECO:0000313" key="2">
    <source>
        <dbReference type="EMBL" id="MCC2211761.1"/>
    </source>
</evidence>
<dbReference type="InterPro" id="IPR053737">
    <property type="entry name" value="Type_II_TA_Toxin"/>
</dbReference>
<dbReference type="NCBIfam" id="TIGR01550">
    <property type="entry name" value="DOC_P1"/>
    <property type="match status" value="1"/>
</dbReference>
<dbReference type="PANTHER" id="PTHR39426">
    <property type="entry name" value="HOMOLOGY TO DEATH-ON-CURING PROTEIN OF PHAGE P1"/>
    <property type="match status" value="1"/>
</dbReference>